<name>A0A9X6XUY4_BACCE</name>
<accession>A0A9X6XUY4</accession>
<sequence length="137" mass="14636">MTKNRVLTVLMFITLLFVGIGAQYHSDSTVFADSKDSLPYGKDGKSDLQIKTKDGSAVGNLVSTMYTFGQTLAGLIFGVSVIVIVWAGFKYATSQGDTKTTEQAKMQIITAGIGIGVALLAMVIVKVFAEIYDVQGK</sequence>
<protein>
    <submittedName>
        <fullName evidence="2">Uncharacterized protein</fullName>
    </submittedName>
</protein>
<keyword evidence="1" id="KW-0472">Membrane</keyword>
<dbReference type="EMBL" id="NVMX01000263">
    <property type="protein sequence ID" value="PDZ94099.1"/>
    <property type="molecule type" value="Genomic_DNA"/>
</dbReference>
<dbReference type="Pfam" id="PF18895">
    <property type="entry name" value="T4SS_pilin"/>
    <property type="match status" value="1"/>
</dbReference>
<keyword evidence="1" id="KW-0812">Transmembrane</keyword>
<feature type="transmembrane region" description="Helical" evidence="1">
    <location>
        <begin position="108"/>
        <end position="129"/>
    </location>
</feature>
<proteinExistence type="predicted"/>
<dbReference type="RefSeq" id="WP_098007306.1">
    <property type="nucleotide sequence ID" value="NZ_NVMX01000263.1"/>
</dbReference>
<dbReference type="Proteomes" id="UP000219922">
    <property type="component" value="Unassembled WGS sequence"/>
</dbReference>
<gene>
    <name evidence="2" type="ORF">CON36_35585</name>
</gene>
<feature type="transmembrane region" description="Helical" evidence="1">
    <location>
        <begin position="68"/>
        <end position="87"/>
    </location>
</feature>
<comment type="caution">
    <text evidence="2">The sequence shown here is derived from an EMBL/GenBank/DDBJ whole genome shotgun (WGS) entry which is preliminary data.</text>
</comment>
<evidence type="ECO:0000256" key="1">
    <source>
        <dbReference type="SAM" id="Phobius"/>
    </source>
</evidence>
<evidence type="ECO:0000313" key="3">
    <source>
        <dbReference type="Proteomes" id="UP000219922"/>
    </source>
</evidence>
<keyword evidence="1" id="KW-1133">Transmembrane helix</keyword>
<evidence type="ECO:0000313" key="2">
    <source>
        <dbReference type="EMBL" id="PDZ94099.1"/>
    </source>
</evidence>
<reference evidence="2 3" key="1">
    <citation type="submission" date="2017-09" db="EMBL/GenBank/DDBJ databases">
        <title>Large-scale bioinformatics analysis of Bacillus genomes uncovers conserved roles of natural products in bacterial physiology.</title>
        <authorList>
            <consortium name="Agbiome Team Llc"/>
            <person name="Bleich R.M."/>
            <person name="Grubbs K.J."/>
            <person name="Santa Maria K.C."/>
            <person name="Allen S.E."/>
            <person name="Farag S."/>
            <person name="Shank E.A."/>
            <person name="Bowers A."/>
        </authorList>
    </citation>
    <scope>NUCLEOTIDE SEQUENCE [LARGE SCALE GENOMIC DNA]</scope>
    <source>
        <strain evidence="2 3">AFS092789</strain>
    </source>
</reference>
<organism evidence="2 3">
    <name type="scientific">Bacillus cereus</name>
    <dbReference type="NCBI Taxonomy" id="1396"/>
    <lineage>
        <taxon>Bacteria</taxon>
        <taxon>Bacillati</taxon>
        <taxon>Bacillota</taxon>
        <taxon>Bacilli</taxon>
        <taxon>Bacillales</taxon>
        <taxon>Bacillaceae</taxon>
        <taxon>Bacillus</taxon>
        <taxon>Bacillus cereus group</taxon>
    </lineage>
</organism>
<dbReference type="InterPro" id="IPR043993">
    <property type="entry name" value="T4SS_pilin"/>
</dbReference>
<dbReference type="AlphaFoldDB" id="A0A9X6XUY4"/>